<dbReference type="GeneID" id="20672633"/>
<accession>W4KM50</accession>
<dbReference type="HOGENOM" id="CLU_074637_0_0_1"/>
<feature type="compositionally biased region" description="Polar residues" evidence="1">
    <location>
        <begin position="295"/>
        <end position="308"/>
    </location>
</feature>
<gene>
    <name evidence="2" type="ORF">HETIRDRAFT_407870</name>
</gene>
<dbReference type="STRING" id="747525.W4KM50"/>
<dbReference type="FunCoup" id="W4KM50">
    <property type="interactions" value="25"/>
</dbReference>
<keyword evidence="3" id="KW-1185">Reference proteome</keyword>
<dbReference type="GO" id="GO:0070449">
    <property type="term" value="C:elongin complex"/>
    <property type="evidence" value="ECO:0007669"/>
    <property type="project" value="InterPro"/>
</dbReference>
<dbReference type="Gene3D" id="6.10.250.3180">
    <property type="match status" value="1"/>
</dbReference>
<dbReference type="RefSeq" id="XP_009542911.1">
    <property type="nucleotide sequence ID" value="XM_009544616.1"/>
</dbReference>
<sequence>MSSDADMGDTSARKIPTLVQYCQRVAASHVNEIESLGEDVRYDLVRPVLEHCSADTLLRLENSTPNLDLETDELWKYQCMRAYPAYAHRYSTGVLAAPPSWKEHFSTLREQEAKRFEEIGSRIRNARMEEQERKREREIKFTDNIPPAKRARGWNVAPPRKTLFQQTKTEASKIQKSVFGPAMRPPMIAAKSYCCISPITIAKPPLSSPPPPSGSRVVVRHVVQRRPSHPDTSSLSASGSSVTQKLGSNVVTGQTPTVSPPIFTSPPPRPPKSISTTKKDAMSALFMPKHRAHSQLPSRLASSNTPRI</sequence>
<evidence type="ECO:0008006" key="4">
    <source>
        <dbReference type="Google" id="ProtNLM"/>
    </source>
</evidence>
<organism evidence="2 3">
    <name type="scientific">Heterobasidion irregulare (strain TC 32-1)</name>
    <dbReference type="NCBI Taxonomy" id="747525"/>
    <lineage>
        <taxon>Eukaryota</taxon>
        <taxon>Fungi</taxon>
        <taxon>Dikarya</taxon>
        <taxon>Basidiomycota</taxon>
        <taxon>Agaricomycotina</taxon>
        <taxon>Agaricomycetes</taxon>
        <taxon>Russulales</taxon>
        <taxon>Bondarzewiaceae</taxon>
        <taxon>Heterobasidion</taxon>
        <taxon>Heterobasidion annosum species complex</taxon>
    </lineage>
</organism>
<dbReference type="Proteomes" id="UP000030671">
    <property type="component" value="Unassembled WGS sequence"/>
</dbReference>
<dbReference type="InterPro" id="IPR051870">
    <property type="entry name" value="Elongin-A_domain"/>
</dbReference>
<dbReference type="Pfam" id="PF06881">
    <property type="entry name" value="Elongin_A"/>
    <property type="match status" value="1"/>
</dbReference>
<reference evidence="2 3" key="1">
    <citation type="journal article" date="2012" name="New Phytol.">
        <title>Insight into trade-off between wood decay and parasitism from the genome of a fungal forest pathogen.</title>
        <authorList>
            <person name="Olson A."/>
            <person name="Aerts A."/>
            <person name="Asiegbu F."/>
            <person name="Belbahri L."/>
            <person name="Bouzid O."/>
            <person name="Broberg A."/>
            <person name="Canback B."/>
            <person name="Coutinho P.M."/>
            <person name="Cullen D."/>
            <person name="Dalman K."/>
            <person name="Deflorio G."/>
            <person name="van Diepen L.T."/>
            <person name="Dunand C."/>
            <person name="Duplessis S."/>
            <person name="Durling M."/>
            <person name="Gonthier P."/>
            <person name="Grimwood J."/>
            <person name="Fossdal C.G."/>
            <person name="Hansson D."/>
            <person name="Henrissat B."/>
            <person name="Hietala A."/>
            <person name="Himmelstrand K."/>
            <person name="Hoffmeister D."/>
            <person name="Hogberg N."/>
            <person name="James T.Y."/>
            <person name="Karlsson M."/>
            <person name="Kohler A."/>
            <person name="Kues U."/>
            <person name="Lee Y.H."/>
            <person name="Lin Y.C."/>
            <person name="Lind M."/>
            <person name="Lindquist E."/>
            <person name="Lombard V."/>
            <person name="Lucas S."/>
            <person name="Lunden K."/>
            <person name="Morin E."/>
            <person name="Murat C."/>
            <person name="Park J."/>
            <person name="Raffaello T."/>
            <person name="Rouze P."/>
            <person name="Salamov A."/>
            <person name="Schmutz J."/>
            <person name="Solheim H."/>
            <person name="Stahlberg J."/>
            <person name="Velez H."/>
            <person name="de Vries R.P."/>
            <person name="Wiebenga A."/>
            <person name="Woodward S."/>
            <person name="Yakovlev I."/>
            <person name="Garbelotto M."/>
            <person name="Martin F."/>
            <person name="Grigoriev I.V."/>
            <person name="Stenlid J."/>
        </authorList>
    </citation>
    <scope>NUCLEOTIDE SEQUENCE [LARGE SCALE GENOMIC DNA]</scope>
    <source>
        <strain evidence="2 3">TC 32-1</strain>
    </source>
</reference>
<evidence type="ECO:0000313" key="3">
    <source>
        <dbReference type="Proteomes" id="UP000030671"/>
    </source>
</evidence>
<evidence type="ECO:0000256" key="1">
    <source>
        <dbReference type="SAM" id="MobiDB-lite"/>
    </source>
</evidence>
<proteinExistence type="predicted"/>
<dbReference type="PANTHER" id="PTHR15141">
    <property type="entry name" value="TRANSCRIPTION ELONGATION FACTOR B POLYPEPTIDE 3"/>
    <property type="match status" value="1"/>
</dbReference>
<feature type="compositionally biased region" description="Polar residues" evidence="1">
    <location>
        <begin position="242"/>
        <end position="254"/>
    </location>
</feature>
<dbReference type="KEGG" id="hir:HETIRDRAFT_407870"/>
<dbReference type="PANTHER" id="PTHR15141:SF76">
    <property type="entry name" value="TRANSCRIPTION ELONGATION FACTOR B POLYPEPTIDE 3"/>
    <property type="match status" value="1"/>
</dbReference>
<dbReference type="eggNOG" id="KOG2821">
    <property type="taxonomic scope" value="Eukaryota"/>
</dbReference>
<evidence type="ECO:0000313" key="2">
    <source>
        <dbReference type="EMBL" id="ETW86141.1"/>
    </source>
</evidence>
<name>W4KM50_HETIT</name>
<dbReference type="InParanoid" id="W4KM50"/>
<dbReference type="InterPro" id="IPR010684">
    <property type="entry name" value="RNA_pol_II_trans_fac_SIII_A"/>
</dbReference>
<protein>
    <recommendedName>
        <fullName evidence="4">Elongin-A</fullName>
    </recommendedName>
</protein>
<feature type="region of interest" description="Disordered" evidence="1">
    <location>
        <begin position="225"/>
        <end position="308"/>
    </location>
</feature>
<dbReference type="GO" id="GO:0006368">
    <property type="term" value="P:transcription elongation by RNA polymerase II"/>
    <property type="evidence" value="ECO:0007669"/>
    <property type="project" value="InterPro"/>
</dbReference>
<dbReference type="OrthoDB" id="21513at2759"/>
<dbReference type="EMBL" id="KI925455">
    <property type="protein sequence ID" value="ETW86141.1"/>
    <property type="molecule type" value="Genomic_DNA"/>
</dbReference>
<dbReference type="AlphaFoldDB" id="W4KM50"/>